<reference evidence="1 2" key="1">
    <citation type="journal article" date="2018" name="Front. Plant Sci.">
        <title>Red Clover (Trifolium pratense) and Zigzag Clover (T. medium) - A Picture of Genomic Similarities and Differences.</title>
        <authorList>
            <person name="Dluhosova J."/>
            <person name="Istvanek J."/>
            <person name="Nedelnik J."/>
            <person name="Repkova J."/>
        </authorList>
    </citation>
    <scope>NUCLEOTIDE SEQUENCE [LARGE SCALE GENOMIC DNA]</scope>
    <source>
        <strain evidence="2">cv. 10/8</strain>
        <tissue evidence="1">Leaf</tissue>
    </source>
</reference>
<protein>
    <submittedName>
        <fullName evidence="1">Uncharacterized protein</fullName>
    </submittedName>
</protein>
<keyword evidence="2" id="KW-1185">Reference proteome</keyword>
<dbReference type="EMBL" id="LXQA010093725">
    <property type="protein sequence ID" value="MCI14775.1"/>
    <property type="molecule type" value="Genomic_DNA"/>
</dbReference>
<accession>A0A392PV25</accession>
<evidence type="ECO:0000313" key="2">
    <source>
        <dbReference type="Proteomes" id="UP000265520"/>
    </source>
</evidence>
<dbReference type="AlphaFoldDB" id="A0A392PV25"/>
<organism evidence="1 2">
    <name type="scientific">Trifolium medium</name>
    <dbReference type="NCBI Taxonomy" id="97028"/>
    <lineage>
        <taxon>Eukaryota</taxon>
        <taxon>Viridiplantae</taxon>
        <taxon>Streptophyta</taxon>
        <taxon>Embryophyta</taxon>
        <taxon>Tracheophyta</taxon>
        <taxon>Spermatophyta</taxon>
        <taxon>Magnoliopsida</taxon>
        <taxon>eudicotyledons</taxon>
        <taxon>Gunneridae</taxon>
        <taxon>Pentapetalae</taxon>
        <taxon>rosids</taxon>
        <taxon>fabids</taxon>
        <taxon>Fabales</taxon>
        <taxon>Fabaceae</taxon>
        <taxon>Papilionoideae</taxon>
        <taxon>50 kb inversion clade</taxon>
        <taxon>NPAAA clade</taxon>
        <taxon>Hologalegina</taxon>
        <taxon>IRL clade</taxon>
        <taxon>Trifolieae</taxon>
        <taxon>Trifolium</taxon>
    </lineage>
</organism>
<evidence type="ECO:0000313" key="1">
    <source>
        <dbReference type="EMBL" id="MCI14775.1"/>
    </source>
</evidence>
<dbReference type="Proteomes" id="UP000265520">
    <property type="component" value="Unassembled WGS sequence"/>
</dbReference>
<name>A0A392PV25_9FABA</name>
<feature type="non-terminal residue" evidence="1">
    <location>
        <position position="1"/>
    </location>
</feature>
<proteinExistence type="predicted"/>
<sequence>ARALISKLTEERNSAIEKYKRLEQELIIPVINMVDRRLGIEAPSFNTITWL</sequence>
<comment type="caution">
    <text evidence="1">The sequence shown here is derived from an EMBL/GenBank/DDBJ whole genome shotgun (WGS) entry which is preliminary data.</text>
</comment>